<feature type="domain" description="DNA methylase adenine-specific" evidence="1">
    <location>
        <begin position="93"/>
        <end position="293"/>
    </location>
</feature>
<accession>A0A9J6RDC3</accession>
<dbReference type="GO" id="GO:0032259">
    <property type="term" value="P:methylation"/>
    <property type="evidence" value="ECO:0007669"/>
    <property type="project" value="UniProtKB-KW"/>
</dbReference>
<dbReference type="Pfam" id="PF02384">
    <property type="entry name" value="N6_Mtase"/>
    <property type="match status" value="1"/>
</dbReference>
<dbReference type="EMBL" id="JAPRAT010000014">
    <property type="protein sequence ID" value="MCZ0703201.1"/>
    <property type="molecule type" value="Genomic_DNA"/>
</dbReference>
<dbReference type="PANTHER" id="PTHR41313">
    <property type="entry name" value="ADENINE-SPECIFIC METHYLTRANSFERASE"/>
    <property type="match status" value="1"/>
</dbReference>
<keyword evidence="3" id="KW-0489">Methyltransferase</keyword>
<keyword evidence="4" id="KW-1185">Reference proteome</keyword>
<dbReference type="InterPro" id="IPR029063">
    <property type="entry name" value="SAM-dependent_MTases_sf"/>
</dbReference>
<dbReference type="GO" id="GO:0008170">
    <property type="term" value="F:N-methyltransferase activity"/>
    <property type="evidence" value="ECO:0007669"/>
    <property type="project" value="InterPro"/>
</dbReference>
<organism evidence="3 4">
    <name type="scientific">Natronobacillus azotifigens</name>
    <dbReference type="NCBI Taxonomy" id="472978"/>
    <lineage>
        <taxon>Bacteria</taxon>
        <taxon>Bacillati</taxon>
        <taxon>Bacillota</taxon>
        <taxon>Bacilli</taxon>
        <taxon>Bacillales</taxon>
        <taxon>Bacillaceae</taxon>
        <taxon>Natronobacillus</taxon>
    </lineage>
</organism>
<dbReference type="Gene3D" id="1.10.150.470">
    <property type="match status" value="1"/>
</dbReference>
<dbReference type="InterPro" id="IPR052933">
    <property type="entry name" value="DNA_Protect_Modify"/>
</dbReference>
<dbReference type="InterPro" id="IPR003356">
    <property type="entry name" value="DNA_methylase_A-5"/>
</dbReference>
<evidence type="ECO:0000259" key="2">
    <source>
        <dbReference type="Pfam" id="PF21106"/>
    </source>
</evidence>
<gene>
    <name evidence="3" type="ORF">OWO01_08250</name>
</gene>
<dbReference type="RefSeq" id="WP_268779973.1">
    <property type="nucleotide sequence ID" value="NZ_JAPRAT010000014.1"/>
</dbReference>
<dbReference type="CDD" id="cd02440">
    <property type="entry name" value="AdoMet_MTases"/>
    <property type="match status" value="1"/>
</dbReference>
<reference evidence="3" key="1">
    <citation type="submission" date="2022-11" db="EMBL/GenBank/DDBJ databases">
        <title>WGS of Natronobacillus azotifigens 24KS-1, an anaerobic diazotrophic haloalkaliphile from soda-rich habitats.</title>
        <authorList>
            <person name="Sorokin D.Y."/>
            <person name="Merkel A.Y."/>
        </authorList>
    </citation>
    <scope>NUCLEOTIDE SEQUENCE</scope>
    <source>
        <strain evidence="3">24KS-1</strain>
    </source>
</reference>
<keyword evidence="3" id="KW-0808">Transferase</keyword>
<proteinExistence type="predicted"/>
<dbReference type="PRINTS" id="PR00507">
    <property type="entry name" value="N12N6MTFRASE"/>
</dbReference>
<evidence type="ECO:0000259" key="1">
    <source>
        <dbReference type="Pfam" id="PF02384"/>
    </source>
</evidence>
<dbReference type="PIRSF" id="PIRSF026567">
    <property type="entry name" value="Adenine_mtase_bact_prd"/>
    <property type="match status" value="1"/>
</dbReference>
<dbReference type="SUPFAM" id="SSF53335">
    <property type="entry name" value="S-adenosyl-L-methionine-dependent methyltransferases"/>
    <property type="match status" value="1"/>
</dbReference>
<evidence type="ECO:0000313" key="3">
    <source>
        <dbReference type="EMBL" id="MCZ0703201.1"/>
    </source>
</evidence>
<dbReference type="PANTHER" id="PTHR41313:SF1">
    <property type="entry name" value="DNA METHYLASE ADENINE-SPECIFIC DOMAIN-CONTAINING PROTEIN"/>
    <property type="match status" value="1"/>
</dbReference>
<sequence>MEMSLIEKNFENLDNLVELIEKEKEITYMDALVLGLEYIHTGELPTGISESSTDIIKELVQEVTFDELEKEQVRKVLEFAMLKSMKGSTQQQHLLTPDTVAMYIAYLAEKLIGEKKQLRMFDPTSGTANLLTAVFNQLNREGKVYGSEIDPTLIQLAVLSANLQKTEIEYFHQDSIQPLLLDPVDLVVADLPVGYYPDDIRASQFDVHVKNDHTYAHHLLIEQSVHYVKPGGYLLFVIPNSLFDSDQATKLHGYIQANVHVVGLLQLPTSIFRSDQQAKSIFVLQKKGEHTKPPKQALMAKLPSFKDSRATENIVAKMNEWFKNEGY</sequence>
<protein>
    <submittedName>
        <fullName evidence="3">Class I SAM-dependent methyltransferase</fullName>
    </submittedName>
</protein>
<comment type="caution">
    <text evidence="3">The sequence shown here is derived from an EMBL/GenBank/DDBJ whole genome shotgun (WGS) entry which is preliminary data.</text>
</comment>
<dbReference type="InterPro" id="IPR016843">
    <property type="entry name" value="S-AdoMet-dep_Ade-MeTrfase_prd"/>
</dbReference>
<feature type="domain" description="YtxK-like N-terminal helical" evidence="2">
    <location>
        <begin position="8"/>
        <end position="85"/>
    </location>
</feature>
<evidence type="ECO:0000313" key="4">
    <source>
        <dbReference type="Proteomes" id="UP001084197"/>
    </source>
</evidence>
<dbReference type="InterPro" id="IPR048375">
    <property type="entry name" value="YtxK-like_N"/>
</dbReference>
<dbReference type="GO" id="GO:0003677">
    <property type="term" value="F:DNA binding"/>
    <property type="evidence" value="ECO:0007669"/>
    <property type="project" value="InterPro"/>
</dbReference>
<dbReference type="Proteomes" id="UP001084197">
    <property type="component" value="Unassembled WGS sequence"/>
</dbReference>
<dbReference type="AlphaFoldDB" id="A0A9J6RDC3"/>
<dbReference type="Gene3D" id="3.40.50.150">
    <property type="entry name" value="Vaccinia Virus protein VP39"/>
    <property type="match status" value="1"/>
</dbReference>
<name>A0A9J6RDC3_9BACI</name>
<dbReference type="Pfam" id="PF21106">
    <property type="entry name" value="YtxK_like"/>
    <property type="match status" value="1"/>
</dbReference>